<organism evidence="11">
    <name type="scientific">marine metagenome</name>
    <dbReference type="NCBI Taxonomy" id="408172"/>
    <lineage>
        <taxon>unclassified sequences</taxon>
        <taxon>metagenomes</taxon>
        <taxon>ecological metagenomes</taxon>
    </lineage>
</organism>
<keyword evidence="2" id="KW-0963">Cytoplasm</keyword>
<dbReference type="PROSITE" id="PS51900">
    <property type="entry name" value="CB"/>
    <property type="match status" value="1"/>
</dbReference>
<keyword evidence="7" id="KW-0233">DNA recombination</keyword>
<dbReference type="HAMAP" id="MF_01808">
    <property type="entry name" value="Recomb_XerC_XerD"/>
    <property type="match status" value="1"/>
</dbReference>
<dbReference type="AlphaFoldDB" id="A0A381PMB1"/>
<evidence type="ECO:0000256" key="2">
    <source>
        <dbReference type="ARBA" id="ARBA00022490"/>
    </source>
</evidence>
<dbReference type="EMBL" id="UINC01001016">
    <property type="protein sequence ID" value="SUZ67608.1"/>
    <property type="molecule type" value="Genomic_DNA"/>
</dbReference>
<dbReference type="InterPro" id="IPR013762">
    <property type="entry name" value="Integrase-like_cat_sf"/>
</dbReference>
<reference evidence="11" key="1">
    <citation type="submission" date="2018-05" db="EMBL/GenBank/DDBJ databases">
        <authorList>
            <person name="Lanie J.A."/>
            <person name="Ng W.-L."/>
            <person name="Kazmierczak K.M."/>
            <person name="Andrzejewski T.M."/>
            <person name="Davidsen T.M."/>
            <person name="Wayne K.J."/>
            <person name="Tettelin H."/>
            <person name="Glass J.I."/>
            <person name="Rusch D."/>
            <person name="Podicherti R."/>
            <person name="Tsui H.-C.T."/>
            <person name="Winkler M.E."/>
        </authorList>
    </citation>
    <scope>NUCLEOTIDE SEQUENCE</scope>
</reference>
<dbReference type="GO" id="GO:0003677">
    <property type="term" value="F:DNA binding"/>
    <property type="evidence" value="ECO:0007669"/>
    <property type="project" value="UniProtKB-KW"/>
</dbReference>
<evidence type="ECO:0000256" key="1">
    <source>
        <dbReference type="ARBA" id="ARBA00004496"/>
    </source>
</evidence>
<evidence type="ECO:0000259" key="9">
    <source>
        <dbReference type="PROSITE" id="PS51898"/>
    </source>
</evidence>
<dbReference type="PANTHER" id="PTHR30349">
    <property type="entry name" value="PHAGE INTEGRASE-RELATED"/>
    <property type="match status" value="1"/>
</dbReference>
<dbReference type="InterPro" id="IPR004107">
    <property type="entry name" value="Integrase_SAM-like_N"/>
</dbReference>
<evidence type="ECO:0000313" key="11">
    <source>
        <dbReference type="EMBL" id="SUZ67608.1"/>
    </source>
</evidence>
<dbReference type="GO" id="GO:0051301">
    <property type="term" value="P:cell division"/>
    <property type="evidence" value="ECO:0007669"/>
    <property type="project" value="UniProtKB-KW"/>
</dbReference>
<dbReference type="Gene3D" id="1.10.443.10">
    <property type="entry name" value="Intergrase catalytic core"/>
    <property type="match status" value="1"/>
</dbReference>
<feature type="domain" description="Tyr recombinase" evidence="9">
    <location>
        <begin position="68"/>
        <end position="251"/>
    </location>
</feature>
<proteinExistence type="inferred from homology"/>
<evidence type="ECO:0000256" key="7">
    <source>
        <dbReference type="ARBA" id="ARBA00023172"/>
    </source>
</evidence>
<evidence type="ECO:0008006" key="12">
    <source>
        <dbReference type="Google" id="ProtNLM"/>
    </source>
</evidence>
<dbReference type="SUPFAM" id="SSF47823">
    <property type="entry name" value="lambda integrase-like, N-terminal domain"/>
    <property type="match status" value="1"/>
</dbReference>
<dbReference type="InterPro" id="IPR050090">
    <property type="entry name" value="Tyrosine_recombinase_XerCD"/>
</dbReference>
<keyword evidence="5" id="KW-0229">DNA integration</keyword>
<keyword evidence="4" id="KW-0159">Chromosome partition</keyword>
<dbReference type="Pfam" id="PF00589">
    <property type="entry name" value="Phage_integrase"/>
    <property type="match status" value="1"/>
</dbReference>
<dbReference type="PANTHER" id="PTHR30349:SF81">
    <property type="entry name" value="TYROSINE RECOMBINASE XERC"/>
    <property type="match status" value="1"/>
</dbReference>
<dbReference type="Pfam" id="PF02899">
    <property type="entry name" value="Phage_int_SAM_1"/>
    <property type="match status" value="1"/>
</dbReference>
<evidence type="ECO:0000256" key="8">
    <source>
        <dbReference type="ARBA" id="ARBA00023306"/>
    </source>
</evidence>
<gene>
    <name evidence="11" type="ORF">METZ01_LOCUS20462</name>
</gene>
<dbReference type="GO" id="GO:0006310">
    <property type="term" value="P:DNA recombination"/>
    <property type="evidence" value="ECO:0007669"/>
    <property type="project" value="UniProtKB-KW"/>
</dbReference>
<evidence type="ECO:0000256" key="6">
    <source>
        <dbReference type="ARBA" id="ARBA00023125"/>
    </source>
</evidence>
<accession>A0A381PMB1</accession>
<dbReference type="SUPFAM" id="SSF56349">
    <property type="entry name" value="DNA breaking-rejoining enzymes"/>
    <property type="match status" value="1"/>
</dbReference>
<evidence type="ECO:0000256" key="5">
    <source>
        <dbReference type="ARBA" id="ARBA00022908"/>
    </source>
</evidence>
<keyword evidence="8" id="KW-0131">Cell cycle</keyword>
<evidence type="ECO:0000256" key="4">
    <source>
        <dbReference type="ARBA" id="ARBA00022829"/>
    </source>
</evidence>
<name>A0A381PMB1_9ZZZZ</name>
<dbReference type="InterPro" id="IPR011010">
    <property type="entry name" value="DNA_brk_join_enz"/>
</dbReference>
<evidence type="ECO:0000256" key="3">
    <source>
        <dbReference type="ARBA" id="ARBA00022618"/>
    </source>
</evidence>
<dbReference type="CDD" id="cd00798">
    <property type="entry name" value="INT_XerDC_C"/>
    <property type="match status" value="1"/>
</dbReference>
<dbReference type="GO" id="GO:0007059">
    <property type="term" value="P:chromosome segregation"/>
    <property type="evidence" value="ECO:0007669"/>
    <property type="project" value="UniProtKB-KW"/>
</dbReference>
<dbReference type="InterPro" id="IPR044068">
    <property type="entry name" value="CB"/>
</dbReference>
<dbReference type="InterPro" id="IPR002104">
    <property type="entry name" value="Integrase_catalytic"/>
</dbReference>
<dbReference type="Gene3D" id="1.10.150.130">
    <property type="match status" value="1"/>
</dbReference>
<feature type="domain" description="Core-binding (CB)" evidence="10">
    <location>
        <begin position="1"/>
        <end position="47"/>
    </location>
</feature>
<keyword evidence="6" id="KW-0238">DNA-binding</keyword>
<dbReference type="GO" id="GO:0005737">
    <property type="term" value="C:cytoplasm"/>
    <property type="evidence" value="ECO:0007669"/>
    <property type="project" value="UniProtKB-SubCell"/>
</dbReference>
<dbReference type="InterPro" id="IPR010998">
    <property type="entry name" value="Integrase_recombinase_N"/>
</dbReference>
<dbReference type="NCBIfam" id="NF001399">
    <property type="entry name" value="PRK00283.1"/>
    <property type="match status" value="1"/>
</dbReference>
<protein>
    <recommendedName>
        <fullName evidence="12">Tyrosine recombinase XerC</fullName>
    </recommendedName>
</protein>
<dbReference type="InterPro" id="IPR023009">
    <property type="entry name" value="Tyrosine_recombinase_XerC/XerD"/>
</dbReference>
<keyword evidence="3" id="KW-0132">Cell division</keyword>
<comment type="subcellular location">
    <subcellularLocation>
        <location evidence="1">Cytoplasm</location>
    </subcellularLocation>
</comment>
<dbReference type="PROSITE" id="PS51898">
    <property type="entry name" value="TYR_RECOMBINASE"/>
    <property type="match status" value="1"/>
</dbReference>
<sequence>MKGRNDPSSVGADDVRDYVFHLGDVGLGSSSVSRAQSALRTYFSFLVEEGVLESDPTEGLQNPRVARPLPEVLDAAAVAALLEAPRLDSSVHWRDRAILEFLYATGVRVSELVGLLLTNLDLEEGLCTVFGKGSKERMVPLGRPACAALSRYLHEVRPALEKGKGRGYVFLNQRGRPLSRTAVWKIVKAAARLAGIEGSVSPHVLRHTYATHLLEGGADLVAVQELLGHADISTTQIYTHLDLQYLRDVHRKYHPRS</sequence>
<evidence type="ECO:0000259" key="10">
    <source>
        <dbReference type="PROSITE" id="PS51900"/>
    </source>
</evidence>
<dbReference type="GO" id="GO:0015074">
    <property type="term" value="P:DNA integration"/>
    <property type="evidence" value="ECO:0007669"/>
    <property type="project" value="UniProtKB-KW"/>
</dbReference>